<keyword evidence="10 12" id="KW-0472">Membrane</keyword>
<keyword evidence="7 12" id="KW-0132">Cell division</keyword>
<name>A0ABR8KQ88_9SPHN</name>
<evidence type="ECO:0000256" key="2">
    <source>
        <dbReference type="ARBA" id="ARBA00004202"/>
    </source>
</evidence>
<dbReference type="PANTHER" id="PTHR24220:SF470">
    <property type="entry name" value="CELL DIVISION ATP-BINDING PROTEIN FTSE"/>
    <property type="match status" value="1"/>
</dbReference>
<proteinExistence type="inferred from homology"/>
<comment type="similarity">
    <text evidence="3 12">Belongs to the ABC transporter superfamily.</text>
</comment>
<evidence type="ECO:0000313" key="16">
    <source>
        <dbReference type="Proteomes" id="UP000635384"/>
    </source>
</evidence>
<dbReference type="Gene3D" id="3.40.50.300">
    <property type="entry name" value="P-loop containing nucleotide triphosphate hydrolases"/>
    <property type="match status" value="1"/>
</dbReference>
<comment type="subcellular location">
    <subcellularLocation>
        <location evidence="12">Cell inner membrane</location>
        <topology evidence="12">Peripheral membrane protein</topology>
        <orientation evidence="12">Cytoplasmic side</orientation>
    </subcellularLocation>
    <subcellularLocation>
        <location evidence="2">Cell membrane</location>
        <topology evidence="2">Peripheral membrane protein</topology>
    </subcellularLocation>
</comment>
<feature type="region of interest" description="Disordered" evidence="13">
    <location>
        <begin position="226"/>
        <end position="250"/>
    </location>
</feature>
<organism evidence="15 16">
    <name type="scientific">Erythrobacter rubeus</name>
    <dbReference type="NCBI Taxonomy" id="2760803"/>
    <lineage>
        <taxon>Bacteria</taxon>
        <taxon>Pseudomonadati</taxon>
        <taxon>Pseudomonadota</taxon>
        <taxon>Alphaproteobacteria</taxon>
        <taxon>Sphingomonadales</taxon>
        <taxon>Erythrobacteraceae</taxon>
        <taxon>Erythrobacter/Porphyrobacter group</taxon>
        <taxon>Erythrobacter</taxon>
    </lineage>
</organism>
<dbReference type="EMBL" id="JACXLC010000001">
    <property type="protein sequence ID" value="MBD2842874.1"/>
    <property type="molecule type" value="Genomic_DNA"/>
</dbReference>
<dbReference type="SUPFAM" id="SSF52540">
    <property type="entry name" value="P-loop containing nucleoside triphosphate hydrolases"/>
    <property type="match status" value="1"/>
</dbReference>
<keyword evidence="11 12" id="KW-0131">Cell cycle</keyword>
<accession>A0ABR8KQ88</accession>
<dbReference type="Proteomes" id="UP000635384">
    <property type="component" value="Unassembled WGS sequence"/>
</dbReference>
<dbReference type="RefSeq" id="WP_190788299.1">
    <property type="nucleotide sequence ID" value="NZ_JACXLC010000001.1"/>
</dbReference>
<keyword evidence="5" id="KW-0813">Transport</keyword>
<dbReference type="InterPro" id="IPR027417">
    <property type="entry name" value="P-loop_NTPase"/>
</dbReference>
<dbReference type="InterPro" id="IPR005286">
    <property type="entry name" value="Cell_div_FtsE"/>
</dbReference>
<comment type="subunit">
    <text evidence="12">Homodimer. Forms a membrane-associated complex with FtsX.</text>
</comment>
<keyword evidence="8 12" id="KW-0547">Nucleotide-binding</keyword>
<evidence type="ECO:0000256" key="6">
    <source>
        <dbReference type="ARBA" id="ARBA00022475"/>
    </source>
</evidence>
<protein>
    <recommendedName>
        <fullName evidence="4 12">Cell division ATP-binding protein FtsE</fullName>
    </recommendedName>
</protein>
<evidence type="ECO:0000256" key="1">
    <source>
        <dbReference type="ARBA" id="ARBA00002579"/>
    </source>
</evidence>
<dbReference type="CDD" id="cd03255">
    <property type="entry name" value="ABC_MJ0796_LolCDE_FtsE"/>
    <property type="match status" value="1"/>
</dbReference>
<evidence type="ECO:0000256" key="13">
    <source>
        <dbReference type="SAM" id="MobiDB-lite"/>
    </source>
</evidence>
<comment type="function">
    <text evidence="1">Part of the ABC transporter FtsEX involved in cellular division. Important for assembly or stability of the septal ring.</text>
</comment>
<dbReference type="PROSITE" id="PS50893">
    <property type="entry name" value="ABC_TRANSPORTER_2"/>
    <property type="match status" value="1"/>
</dbReference>
<dbReference type="InterPro" id="IPR017911">
    <property type="entry name" value="MacB-like_ATP-bd"/>
</dbReference>
<keyword evidence="16" id="KW-1185">Reference proteome</keyword>
<dbReference type="InterPro" id="IPR015854">
    <property type="entry name" value="ABC_transpr_LolD-like"/>
</dbReference>
<evidence type="ECO:0000256" key="3">
    <source>
        <dbReference type="ARBA" id="ARBA00005417"/>
    </source>
</evidence>
<evidence type="ECO:0000256" key="8">
    <source>
        <dbReference type="ARBA" id="ARBA00022741"/>
    </source>
</evidence>
<dbReference type="PANTHER" id="PTHR24220">
    <property type="entry name" value="IMPORT ATP-BINDING PROTEIN"/>
    <property type="match status" value="1"/>
</dbReference>
<evidence type="ECO:0000313" key="15">
    <source>
        <dbReference type="EMBL" id="MBD2842874.1"/>
    </source>
</evidence>
<evidence type="ECO:0000256" key="11">
    <source>
        <dbReference type="ARBA" id="ARBA00023306"/>
    </source>
</evidence>
<evidence type="ECO:0000256" key="5">
    <source>
        <dbReference type="ARBA" id="ARBA00022448"/>
    </source>
</evidence>
<feature type="domain" description="ABC transporter" evidence="14">
    <location>
        <begin position="9"/>
        <end position="246"/>
    </location>
</feature>
<dbReference type="SMART" id="SM00382">
    <property type="entry name" value="AAA"/>
    <property type="match status" value="1"/>
</dbReference>
<evidence type="ECO:0000256" key="4">
    <source>
        <dbReference type="ARBA" id="ARBA00020019"/>
    </source>
</evidence>
<dbReference type="PROSITE" id="PS00211">
    <property type="entry name" value="ABC_TRANSPORTER_1"/>
    <property type="match status" value="1"/>
</dbReference>
<dbReference type="GO" id="GO:0051301">
    <property type="term" value="P:cell division"/>
    <property type="evidence" value="ECO:0007669"/>
    <property type="project" value="UniProtKB-KW"/>
</dbReference>
<evidence type="ECO:0000259" key="14">
    <source>
        <dbReference type="PROSITE" id="PS50893"/>
    </source>
</evidence>
<reference evidence="15 16" key="1">
    <citation type="submission" date="2020-09" db="EMBL/GenBank/DDBJ databases">
        <authorList>
            <person name="Yoon J.-W."/>
        </authorList>
    </citation>
    <scope>NUCLEOTIDE SEQUENCE [LARGE SCALE GENOMIC DNA]</scope>
    <source>
        <strain evidence="15 16">KMU-140</strain>
    </source>
</reference>
<dbReference type="InterPro" id="IPR003593">
    <property type="entry name" value="AAA+_ATPase"/>
</dbReference>
<dbReference type="GO" id="GO:0005524">
    <property type="term" value="F:ATP binding"/>
    <property type="evidence" value="ECO:0007669"/>
    <property type="project" value="UniProtKB-KW"/>
</dbReference>
<dbReference type="NCBIfam" id="TIGR02673">
    <property type="entry name" value="FtsE"/>
    <property type="match status" value="1"/>
</dbReference>
<evidence type="ECO:0000256" key="10">
    <source>
        <dbReference type="ARBA" id="ARBA00023136"/>
    </source>
</evidence>
<dbReference type="Pfam" id="PF00005">
    <property type="entry name" value="ABC_tran"/>
    <property type="match status" value="1"/>
</dbReference>
<evidence type="ECO:0000256" key="12">
    <source>
        <dbReference type="RuleBase" id="RU365094"/>
    </source>
</evidence>
<keyword evidence="9 12" id="KW-0067">ATP-binding</keyword>
<gene>
    <name evidence="12 15" type="primary">ftsE</name>
    <name evidence="15" type="ORF">IB285_11485</name>
</gene>
<sequence length="250" mass="27631">MSESAHEIVKFDNVGLRYGTDPEVLSDLSFTLHPGSFYFLTGASGAGKTSLLKLLYLAQRPSRGAIRMFGRDMITLPRERLPDFRRRLGVVFQDFRLVQHLSAFDNVALPLRLSGTDEGKVMKAVSDMLDWVGLTHRAQAVPATMSGGEQQRVAIARAVIARPRMLIADEPTGNVDPDMALKLLRLFEALNDRVGTTVVVATHDVHLLKKVPESLIMRLQKGRLSDPTGALRFPPRPEPGRAARPRKNGS</sequence>
<evidence type="ECO:0000256" key="7">
    <source>
        <dbReference type="ARBA" id="ARBA00022618"/>
    </source>
</evidence>
<dbReference type="InterPro" id="IPR003439">
    <property type="entry name" value="ABC_transporter-like_ATP-bd"/>
</dbReference>
<dbReference type="InterPro" id="IPR017871">
    <property type="entry name" value="ABC_transporter-like_CS"/>
</dbReference>
<evidence type="ECO:0000256" key="9">
    <source>
        <dbReference type="ARBA" id="ARBA00022840"/>
    </source>
</evidence>
<keyword evidence="6 12" id="KW-1003">Cell membrane</keyword>
<comment type="caution">
    <text evidence="15">The sequence shown here is derived from an EMBL/GenBank/DDBJ whole genome shotgun (WGS) entry which is preliminary data.</text>
</comment>